<evidence type="ECO:0000256" key="1">
    <source>
        <dbReference type="ARBA" id="ARBA00005662"/>
    </source>
</evidence>
<name>A0A109RPN5_9FLAO</name>
<feature type="domain" description="Capsule synthesis protein CapA" evidence="2">
    <location>
        <begin position="6"/>
        <end position="242"/>
    </location>
</feature>
<gene>
    <name evidence="3" type="ORF">Lupro_06195</name>
</gene>
<dbReference type="SMART" id="SM00854">
    <property type="entry name" value="PGA_cap"/>
    <property type="match status" value="1"/>
</dbReference>
<sequence length="376" mass="41896">MKKETQIVLCGDICPTKDTEHFFKTANTKGLFNNVLPILQNADVLAGNLEFALTNTCTKVSKTGPILKGTPSFINLFTNVGFTALGLANNHSKDCGTLGVKSTLEICKNNNIATVGAGINQQKAKKPLIIEKNGWKIGIMAFAEHEFNAAYKNEAGANLLDVLDDFEAIKAFKKQVDYLIVLFHGGIEYYKYPSPLLQKKCRKMIDAGVNFITCQHSHVIGTEEVYKNGTILYGQGNTVFGYRENDSNWNNGLLVQITLSKNPSVKYIPICATNSGITLMNALESKQVLNSIAKRKQEIKKEDFIENSWSAFCEAKKALYLPHLFGLGRVLNKLNRILNNRIIKGLYSKKQLEITQNLIRCESHNEVIQTLLKNKS</sequence>
<proteinExistence type="inferred from homology"/>
<dbReference type="Pfam" id="PF09587">
    <property type="entry name" value="PGA_cap"/>
    <property type="match status" value="1"/>
</dbReference>
<dbReference type="Gene3D" id="3.60.21.10">
    <property type="match status" value="1"/>
</dbReference>
<dbReference type="RefSeq" id="WP_068207428.1">
    <property type="nucleotide sequence ID" value="NZ_CP013355.1"/>
</dbReference>
<comment type="similarity">
    <text evidence="1">Belongs to the CapA family.</text>
</comment>
<dbReference type="InterPro" id="IPR052169">
    <property type="entry name" value="CW_Biosynth-Accessory"/>
</dbReference>
<evidence type="ECO:0000259" key="2">
    <source>
        <dbReference type="SMART" id="SM00854"/>
    </source>
</evidence>
<dbReference type="InterPro" id="IPR019079">
    <property type="entry name" value="Capsule_synth_CapA"/>
</dbReference>
<dbReference type="InterPro" id="IPR029052">
    <property type="entry name" value="Metallo-depent_PP-like"/>
</dbReference>
<dbReference type="PANTHER" id="PTHR33393:SF11">
    <property type="entry name" value="POLYGLUTAMINE SYNTHESIS ACCESSORY PROTEIN RV0574C-RELATED"/>
    <property type="match status" value="1"/>
</dbReference>
<reference evidence="4" key="1">
    <citation type="submission" date="2015-12" db="EMBL/GenBank/DDBJ databases">
        <title>Complete genome sequence of Lutibacter profundus strain LP1.</title>
        <authorList>
            <person name="Wissuwa J."/>
            <person name="Le Moine Bauer S."/>
            <person name="Stokke R."/>
            <person name="Dahle H."/>
            <person name="Steen I.H."/>
        </authorList>
    </citation>
    <scope>NUCLEOTIDE SEQUENCE [LARGE SCALE GENOMIC DNA]</scope>
    <source>
        <strain evidence="4">LP1</strain>
    </source>
</reference>
<dbReference type="EMBL" id="CP013355">
    <property type="protein sequence ID" value="AMC10857.1"/>
    <property type="molecule type" value="Genomic_DNA"/>
</dbReference>
<keyword evidence="4" id="KW-1185">Reference proteome</keyword>
<evidence type="ECO:0000313" key="4">
    <source>
        <dbReference type="Proteomes" id="UP000059672"/>
    </source>
</evidence>
<accession>A0A109RPN5</accession>
<organism evidence="3 4">
    <name type="scientific">Lutibacter profundi</name>
    <dbReference type="NCBI Taxonomy" id="1622118"/>
    <lineage>
        <taxon>Bacteria</taxon>
        <taxon>Pseudomonadati</taxon>
        <taxon>Bacteroidota</taxon>
        <taxon>Flavobacteriia</taxon>
        <taxon>Flavobacteriales</taxon>
        <taxon>Flavobacteriaceae</taxon>
        <taxon>Lutibacter</taxon>
    </lineage>
</organism>
<dbReference type="Proteomes" id="UP000059672">
    <property type="component" value="Chromosome"/>
</dbReference>
<dbReference type="CDD" id="cd07381">
    <property type="entry name" value="MPP_CapA"/>
    <property type="match status" value="1"/>
</dbReference>
<dbReference type="SUPFAM" id="SSF56300">
    <property type="entry name" value="Metallo-dependent phosphatases"/>
    <property type="match status" value="1"/>
</dbReference>
<dbReference type="OrthoDB" id="9810906at2"/>
<evidence type="ECO:0000313" key="3">
    <source>
        <dbReference type="EMBL" id="AMC10857.1"/>
    </source>
</evidence>
<dbReference type="PANTHER" id="PTHR33393">
    <property type="entry name" value="POLYGLUTAMINE SYNTHESIS ACCESSORY PROTEIN RV0574C-RELATED"/>
    <property type="match status" value="1"/>
</dbReference>
<reference evidence="3 4" key="2">
    <citation type="journal article" date="2016" name="Int. J. Syst. Evol. Microbiol.">
        <title>Lutibacter profundi sp. nov., isolated from a deep-sea hydrothermal system on the Arctic Mid-Ocean Ridge and emended description of the genus Lutibacter.</title>
        <authorList>
            <person name="Le Moine Bauer S."/>
            <person name="Roalkvam I."/>
            <person name="Steen I.H."/>
            <person name="Dahle H."/>
        </authorList>
    </citation>
    <scope>NUCLEOTIDE SEQUENCE [LARGE SCALE GENOMIC DNA]</scope>
    <source>
        <strain evidence="3 4">LP1</strain>
    </source>
</reference>
<dbReference type="KEGG" id="lut:Lupro_06195"/>
<protein>
    <recommendedName>
        <fullName evidence="2">Capsule synthesis protein CapA domain-containing protein</fullName>
    </recommendedName>
</protein>
<dbReference type="STRING" id="1622118.Lupro_06195"/>
<dbReference type="AlphaFoldDB" id="A0A109RPN5"/>